<dbReference type="Pfam" id="PF08002">
    <property type="entry name" value="DUF1697"/>
    <property type="match status" value="1"/>
</dbReference>
<evidence type="ECO:0000313" key="1">
    <source>
        <dbReference type="EMBL" id="NYI10618.1"/>
    </source>
</evidence>
<dbReference type="EMBL" id="JACBZI010000001">
    <property type="protein sequence ID" value="NYI10618.1"/>
    <property type="molecule type" value="Genomic_DNA"/>
</dbReference>
<dbReference type="RefSeq" id="WP_179531428.1">
    <property type="nucleotide sequence ID" value="NZ_BAAAPP010000005.1"/>
</dbReference>
<sequence length="178" mass="19460">MHAVFYRSLNLGHRGSPTREQFERSLLEAGAQRVKSFQTNGTALIVADDPACVVSVAARTLTQCSGYADAALVKSVAALREVLDADHFTGHTDHRTYRETFTFFDGVRREPTWSLPWTNARDDVVVIHVASGVALGIIRKERGTAGSVSTEIEKETGGVATSRTKGTIERLLRAAESW</sequence>
<dbReference type="Proteomes" id="UP000537326">
    <property type="component" value="Unassembled WGS sequence"/>
</dbReference>
<dbReference type="SUPFAM" id="SSF160379">
    <property type="entry name" value="SP0830-like"/>
    <property type="match status" value="1"/>
</dbReference>
<dbReference type="InterPro" id="IPR012545">
    <property type="entry name" value="DUF1697"/>
</dbReference>
<protein>
    <submittedName>
        <fullName evidence="1">Uncharacterized protein (DUF1697 family)</fullName>
    </submittedName>
</protein>
<keyword evidence="2" id="KW-1185">Reference proteome</keyword>
<organism evidence="1 2">
    <name type="scientific">Nocardioides marinus</name>
    <dbReference type="NCBI Taxonomy" id="374514"/>
    <lineage>
        <taxon>Bacteria</taxon>
        <taxon>Bacillati</taxon>
        <taxon>Actinomycetota</taxon>
        <taxon>Actinomycetes</taxon>
        <taxon>Propionibacteriales</taxon>
        <taxon>Nocardioidaceae</taxon>
        <taxon>Nocardioides</taxon>
    </lineage>
</organism>
<evidence type="ECO:0000313" key="2">
    <source>
        <dbReference type="Proteomes" id="UP000537326"/>
    </source>
</evidence>
<reference evidence="1 2" key="1">
    <citation type="submission" date="2020-07" db="EMBL/GenBank/DDBJ databases">
        <title>Sequencing the genomes of 1000 actinobacteria strains.</title>
        <authorList>
            <person name="Klenk H.-P."/>
        </authorList>
    </citation>
    <scope>NUCLEOTIDE SEQUENCE [LARGE SCALE GENOMIC DNA]</scope>
    <source>
        <strain evidence="1 2">DSM 18248</strain>
    </source>
</reference>
<dbReference type="AlphaFoldDB" id="A0A7Y9YEA0"/>
<comment type="caution">
    <text evidence="1">The sequence shown here is derived from an EMBL/GenBank/DDBJ whole genome shotgun (WGS) entry which is preliminary data.</text>
</comment>
<accession>A0A7Y9YEA0</accession>
<gene>
    <name evidence="1" type="ORF">BKA05_002133</name>
</gene>
<name>A0A7Y9YEA0_9ACTN</name>
<proteinExistence type="predicted"/>